<comment type="caution">
    <text evidence="1">The sequence shown here is derived from an EMBL/GenBank/DDBJ whole genome shotgun (WGS) entry which is preliminary data.</text>
</comment>
<name>A0ABV0ZH41_9TELE</name>
<sequence length="102" mass="11775">MLAYQIPTTVRSIHQDKILSLRQQTQFLWEAYFSSVEKIVLTTLEIIQDRVLEHGSRSSLMWNGHPGGLFALPQYSGYLGDFPFFYAPLVSHACRRRSSEIQ</sequence>
<reference evidence="1 2" key="1">
    <citation type="submission" date="2021-06" db="EMBL/GenBank/DDBJ databases">
        <authorList>
            <person name="Palmer J.M."/>
        </authorList>
    </citation>
    <scope>NUCLEOTIDE SEQUENCE [LARGE SCALE GENOMIC DNA]</scope>
    <source>
        <strain evidence="1 2">AS_MEX2019</strain>
        <tissue evidence="1">Muscle</tissue>
    </source>
</reference>
<evidence type="ECO:0000313" key="1">
    <source>
        <dbReference type="EMBL" id="MEQ2304668.1"/>
    </source>
</evidence>
<keyword evidence="2" id="KW-1185">Reference proteome</keyword>
<dbReference type="EMBL" id="JAHRIP010059817">
    <property type="protein sequence ID" value="MEQ2304668.1"/>
    <property type="molecule type" value="Genomic_DNA"/>
</dbReference>
<evidence type="ECO:0000313" key="2">
    <source>
        <dbReference type="Proteomes" id="UP001469553"/>
    </source>
</evidence>
<accession>A0ABV0ZH41</accession>
<gene>
    <name evidence="1" type="primary">EXT1B_2</name>
    <name evidence="1" type="ORF">AMECASPLE_029519</name>
</gene>
<organism evidence="1 2">
    <name type="scientific">Ameca splendens</name>
    <dbReference type="NCBI Taxonomy" id="208324"/>
    <lineage>
        <taxon>Eukaryota</taxon>
        <taxon>Metazoa</taxon>
        <taxon>Chordata</taxon>
        <taxon>Craniata</taxon>
        <taxon>Vertebrata</taxon>
        <taxon>Euteleostomi</taxon>
        <taxon>Actinopterygii</taxon>
        <taxon>Neopterygii</taxon>
        <taxon>Teleostei</taxon>
        <taxon>Neoteleostei</taxon>
        <taxon>Acanthomorphata</taxon>
        <taxon>Ovalentaria</taxon>
        <taxon>Atherinomorphae</taxon>
        <taxon>Cyprinodontiformes</taxon>
        <taxon>Goodeidae</taxon>
        <taxon>Ameca</taxon>
    </lineage>
</organism>
<protein>
    <submittedName>
        <fullName evidence="1">Exostosin-1b</fullName>
    </submittedName>
</protein>
<proteinExistence type="predicted"/>
<dbReference type="Proteomes" id="UP001469553">
    <property type="component" value="Unassembled WGS sequence"/>
</dbReference>